<protein>
    <submittedName>
        <fullName evidence="1">Uncharacterized protein</fullName>
    </submittedName>
</protein>
<dbReference type="EMBL" id="BAAALF010000031">
    <property type="protein sequence ID" value="GAA1232590.1"/>
    <property type="molecule type" value="Genomic_DNA"/>
</dbReference>
<name>A0ABP4GQH4_9ACTN</name>
<proteinExistence type="predicted"/>
<evidence type="ECO:0000313" key="2">
    <source>
        <dbReference type="Proteomes" id="UP001500037"/>
    </source>
</evidence>
<dbReference type="Proteomes" id="UP001500037">
    <property type="component" value="Unassembled WGS sequence"/>
</dbReference>
<dbReference type="RefSeq" id="WP_344441310.1">
    <property type="nucleotide sequence ID" value="NZ_BAAALF010000031.1"/>
</dbReference>
<sequence>MRSEQRLAVIQRGVVREMARYGREFTVDGAVVRGPGSTAVAVREHPGEDGSAGHVDLGFVLGLGSGDAPVLWDCAAGLGTTEQEKLDSAVRMWADTTAATVFELLEHQGRYGDHRRPAGLPGWHAVQGPATVFGHGSAELSGWLARNELLPALCSALATELGDPRFNAVKLFLGGRAGDEVAEVRVNGTVAPAASRALGALDWPRGERFCWARLFVLLAADGSSLEAARAAERTRPAPVPVSTTATASPLRRGALSRWWQARRAGH</sequence>
<keyword evidence="2" id="KW-1185">Reference proteome</keyword>
<organism evidence="1 2">
    <name type="scientific">Kitasatospora nipponensis</name>
    <dbReference type="NCBI Taxonomy" id="258049"/>
    <lineage>
        <taxon>Bacteria</taxon>
        <taxon>Bacillati</taxon>
        <taxon>Actinomycetota</taxon>
        <taxon>Actinomycetes</taxon>
        <taxon>Kitasatosporales</taxon>
        <taxon>Streptomycetaceae</taxon>
        <taxon>Kitasatospora</taxon>
    </lineage>
</organism>
<dbReference type="InterPro" id="IPR045929">
    <property type="entry name" value="DUF6348"/>
</dbReference>
<dbReference type="Pfam" id="PF19875">
    <property type="entry name" value="DUF6348"/>
    <property type="match status" value="1"/>
</dbReference>
<comment type="caution">
    <text evidence="1">The sequence shown here is derived from an EMBL/GenBank/DDBJ whole genome shotgun (WGS) entry which is preliminary data.</text>
</comment>
<accession>A0ABP4GQH4</accession>
<reference evidence="2" key="1">
    <citation type="journal article" date="2019" name="Int. J. Syst. Evol. Microbiol.">
        <title>The Global Catalogue of Microorganisms (GCM) 10K type strain sequencing project: providing services to taxonomists for standard genome sequencing and annotation.</title>
        <authorList>
            <consortium name="The Broad Institute Genomics Platform"/>
            <consortium name="The Broad Institute Genome Sequencing Center for Infectious Disease"/>
            <person name="Wu L."/>
            <person name="Ma J."/>
        </authorList>
    </citation>
    <scope>NUCLEOTIDE SEQUENCE [LARGE SCALE GENOMIC DNA]</scope>
    <source>
        <strain evidence="2">JCM 13004</strain>
    </source>
</reference>
<gene>
    <name evidence="1" type="ORF">GCM10009665_23500</name>
</gene>
<evidence type="ECO:0000313" key="1">
    <source>
        <dbReference type="EMBL" id="GAA1232590.1"/>
    </source>
</evidence>